<dbReference type="PROSITE" id="PS50890">
    <property type="entry name" value="PUA"/>
    <property type="match status" value="1"/>
</dbReference>
<dbReference type="InterPro" id="IPR004629">
    <property type="entry name" value="WecG_TagA_CpsF"/>
</dbReference>
<evidence type="ECO:0000256" key="1">
    <source>
        <dbReference type="ARBA" id="ARBA00022676"/>
    </source>
</evidence>
<dbReference type="NCBIfam" id="TIGR00696">
    <property type="entry name" value="wecG_tagA_cpsF"/>
    <property type="match status" value="1"/>
</dbReference>
<proteinExistence type="predicted"/>
<dbReference type="PANTHER" id="PTHR34136">
    <property type="match status" value="1"/>
</dbReference>
<evidence type="ECO:0000313" key="4">
    <source>
        <dbReference type="Proteomes" id="UP001305498"/>
    </source>
</evidence>
<dbReference type="PANTHER" id="PTHR34136:SF1">
    <property type="entry name" value="UDP-N-ACETYL-D-MANNOSAMINURONIC ACID TRANSFERASE"/>
    <property type="match status" value="1"/>
</dbReference>
<name>A0AA97FFE1_9MICO</name>
<keyword evidence="4" id="KW-1185">Reference proteome</keyword>
<sequence length="290" mass="31485">MSVLLPGRAAVPASPFAWTAPASRRTDPVDETVLRPGPVCVVDDVPVRPVTLAGLVDLVMGMTGTSAVDVLVGVNAHVVNLARRDEALRRFLATTTLNYADGQSVVWAAGLLGGELPERVATTDLAAPLLDAAARDGLPVYFFGGRPGVAQDAADRIAERTPGIAIRTTHGYVEDTASVLEDIRAHGTRILLVGLGDPLQESWIERHRDALPPVVLTCGGLFDWLSGSHRRAPRWMIRAGLEWLWRLLIEPRRLAHRYLVGNPAFVRAVLRQHRAARRAARVAPAWQRTA</sequence>
<dbReference type="AlphaFoldDB" id="A0AA97FFE1"/>
<dbReference type="RefSeq" id="WP_317139102.1">
    <property type="nucleotide sequence ID" value="NZ_CP118157.1"/>
</dbReference>
<dbReference type="CDD" id="cd06533">
    <property type="entry name" value="Glyco_transf_WecG_TagA"/>
    <property type="match status" value="1"/>
</dbReference>
<dbReference type="GO" id="GO:0016758">
    <property type="term" value="F:hexosyltransferase activity"/>
    <property type="evidence" value="ECO:0007669"/>
    <property type="project" value="TreeGrafter"/>
</dbReference>
<dbReference type="KEGG" id="mbet:N8K70_14730"/>
<keyword evidence="1" id="KW-0328">Glycosyltransferase</keyword>
<evidence type="ECO:0000313" key="3">
    <source>
        <dbReference type="EMBL" id="WOF22631.1"/>
    </source>
</evidence>
<dbReference type="Proteomes" id="UP001305498">
    <property type="component" value="Chromosome"/>
</dbReference>
<dbReference type="Pfam" id="PF03808">
    <property type="entry name" value="Glyco_tran_WecG"/>
    <property type="match status" value="1"/>
</dbReference>
<dbReference type="EMBL" id="CP118157">
    <property type="protein sequence ID" value="WOF22631.1"/>
    <property type="molecule type" value="Genomic_DNA"/>
</dbReference>
<reference evidence="3 4" key="1">
    <citation type="submission" date="2023-02" db="EMBL/GenBank/DDBJ databases">
        <title>Microbacterium betulae sp. nov., isolated from birch wood.</title>
        <authorList>
            <person name="Pasciak M."/>
            <person name="Pawlik K.J."/>
            <person name="Martynowski D."/>
            <person name="Laczmanski L."/>
            <person name="Ciekot J."/>
            <person name="Szponar B."/>
            <person name="Wojcik-Fatla A."/>
            <person name="Mackiewicz B."/>
            <person name="Farian E."/>
            <person name="Cholewa G."/>
            <person name="Cholewa A."/>
            <person name="Dutkiewicz J."/>
        </authorList>
    </citation>
    <scope>NUCLEOTIDE SEQUENCE [LARGE SCALE GENOMIC DNA]</scope>
    <source>
        <strain evidence="3 4">AB</strain>
    </source>
</reference>
<evidence type="ECO:0000256" key="2">
    <source>
        <dbReference type="ARBA" id="ARBA00022679"/>
    </source>
</evidence>
<organism evidence="3 4">
    <name type="scientific">Microbacterium betulae</name>
    <dbReference type="NCBI Taxonomy" id="2981139"/>
    <lineage>
        <taxon>Bacteria</taxon>
        <taxon>Bacillati</taxon>
        <taxon>Actinomycetota</taxon>
        <taxon>Actinomycetes</taxon>
        <taxon>Micrococcales</taxon>
        <taxon>Microbacteriaceae</taxon>
        <taxon>Microbacterium</taxon>
    </lineage>
</organism>
<accession>A0AA97FFE1</accession>
<protein>
    <submittedName>
        <fullName evidence="3">WecB/TagA/CpsF family glycosyltransferase</fullName>
    </submittedName>
</protein>
<keyword evidence="2" id="KW-0808">Transferase</keyword>
<gene>
    <name evidence="3" type="ORF">N8K70_14730</name>
</gene>